<dbReference type="WBParaSite" id="GPLIN_001524300">
    <property type="protein sequence ID" value="GPLIN_001524300"/>
    <property type="gene ID" value="GPLIN_001524300"/>
</dbReference>
<dbReference type="AlphaFoldDB" id="A0A183CQT5"/>
<keyword evidence="2" id="KW-1185">Reference proteome</keyword>
<accession>A0A183CQT5</accession>
<reference evidence="3" key="3">
    <citation type="submission" date="2016-06" db="UniProtKB">
        <authorList>
            <consortium name="WormBaseParasite"/>
        </authorList>
    </citation>
    <scope>IDENTIFICATION</scope>
</reference>
<evidence type="ECO:0000313" key="2">
    <source>
        <dbReference type="Proteomes" id="UP000050741"/>
    </source>
</evidence>
<sequence length="403" mass="43394">PLSTASTVFGTDNWRASSAIGTLSLSTAAAAAVLFDIDGCHCDVASAASPSPTAARGTTGTWRCPNTTSNQQQQQHQQQQFSNSGHYLLILYWGDDLSTSTSLSTSTNHDGAVLAQKTAPVGAVASIAPNTARSAANSLTAKMSSPKRKRKMDEKKTAAAAATSVRISTNADPTKQQPPTLLSHQQQHQMPDLNAVVDEEENEPPPVLCRVVNRSEEEPSVTTQSVESVFQREAKIIRERMFDANGKKFGPLKHFIDGFEIEEDIEPFACEHRQLLDRLKREQAGLEAEIEERLSSKAASLKSDQHFAGKKWTKAIQNFFFVQALGGVRILPATSNNNNISSNTSATVATTSASFTGGTFVDFYQPSAQAPTMTEQYLHKNGAGAVASIAPNTARSAGLIFYF</sequence>
<reference evidence="2" key="2">
    <citation type="submission" date="2014-05" db="EMBL/GenBank/DDBJ databases">
        <title>The genome and life-stage specific transcriptomes of Globodera pallida elucidate key aspects of plant parasitism by a cyst nematode.</title>
        <authorList>
            <person name="Cotton J.A."/>
            <person name="Lilley C.J."/>
            <person name="Jones L.M."/>
            <person name="Kikuchi T."/>
            <person name="Reid A.J."/>
            <person name="Thorpe P."/>
            <person name="Tsai I.J."/>
            <person name="Beasley H."/>
            <person name="Blok V."/>
            <person name="Cock P.J.A."/>
            <person name="Van den Akker S.E."/>
            <person name="Holroyd N."/>
            <person name="Hunt M."/>
            <person name="Mantelin S."/>
            <person name="Naghra H."/>
            <person name="Pain A."/>
            <person name="Palomares-Rius J.E."/>
            <person name="Zarowiecki M."/>
            <person name="Berriman M."/>
            <person name="Jones J.T."/>
            <person name="Urwin P.E."/>
        </authorList>
    </citation>
    <scope>NUCLEOTIDE SEQUENCE [LARGE SCALE GENOMIC DNA]</scope>
    <source>
        <strain evidence="2">Lindley</strain>
    </source>
</reference>
<name>A0A183CQT5_GLOPA</name>
<feature type="region of interest" description="Disordered" evidence="1">
    <location>
        <begin position="136"/>
        <end position="188"/>
    </location>
</feature>
<dbReference type="Proteomes" id="UP000050741">
    <property type="component" value="Unassembled WGS sequence"/>
</dbReference>
<protein>
    <submittedName>
        <fullName evidence="3">GLTSCR1 domain-containing protein</fullName>
    </submittedName>
</protein>
<organism evidence="2 3">
    <name type="scientific">Globodera pallida</name>
    <name type="common">Potato cyst nematode worm</name>
    <name type="synonym">Heterodera pallida</name>
    <dbReference type="NCBI Taxonomy" id="36090"/>
    <lineage>
        <taxon>Eukaryota</taxon>
        <taxon>Metazoa</taxon>
        <taxon>Ecdysozoa</taxon>
        <taxon>Nematoda</taxon>
        <taxon>Chromadorea</taxon>
        <taxon>Rhabditida</taxon>
        <taxon>Tylenchina</taxon>
        <taxon>Tylenchomorpha</taxon>
        <taxon>Tylenchoidea</taxon>
        <taxon>Heteroderidae</taxon>
        <taxon>Heteroderinae</taxon>
        <taxon>Globodera</taxon>
    </lineage>
</organism>
<feature type="compositionally biased region" description="Polar residues" evidence="1">
    <location>
        <begin position="165"/>
        <end position="188"/>
    </location>
</feature>
<evidence type="ECO:0000313" key="3">
    <source>
        <dbReference type="WBParaSite" id="GPLIN_001524300"/>
    </source>
</evidence>
<reference evidence="2" key="1">
    <citation type="submission" date="2013-12" db="EMBL/GenBank/DDBJ databases">
        <authorList>
            <person name="Aslett M."/>
        </authorList>
    </citation>
    <scope>NUCLEOTIDE SEQUENCE [LARGE SCALE GENOMIC DNA]</scope>
    <source>
        <strain evidence="2">Lindley</strain>
    </source>
</reference>
<evidence type="ECO:0000256" key="1">
    <source>
        <dbReference type="SAM" id="MobiDB-lite"/>
    </source>
</evidence>
<proteinExistence type="predicted"/>